<dbReference type="PANTHER" id="PTHR19303:SF74">
    <property type="entry name" value="POGO TRANSPOSABLE ELEMENT WITH KRAB DOMAIN"/>
    <property type="match status" value="1"/>
</dbReference>
<evidence type="ECO:0000313" key="5">
    <source>
        <dbReference type="Proteomes" id="UP000494106"/>
    </source>
</evidence>
<feature type="compositionally biased region" description="Basic residues" evidence="1">
    <location>
        <begin position="666"/>
        <end position="678"/>
    </location>
</feature>
<sequence>MKSQGGQTVLSKETEEEFIKYINICADWGYPLEAYDLRVLVKVYLDKLGVNEKRFNNNMPGPDFVSSFMKRHKDAISQRLSQNIKRNRAAVSPEIIKKYFEELEISLSGVPMCNIINYDETNLSDDPGRKKIITKKGVKYPERVMNHSKSAVSIMIACTAEGELLPPYVVYKAQHLYDTWTVKGPKGTRYNRSQSGWFDGTIFQDWIKSVIIPYFQGVSGRKILIGDNLSSHLSLDLIKLCHEENISFVFLPANSTHITQPLDVAFFRPMKIAWRNILYQWKKTDGRQQASVPKGCFPRLLSMLLDALKHNAKENILSGFKKTGINPLDPTQVLKRLPGYDRVSHQTETINESVLTILKEMRYGTINVAEPKRKRKMEVEPGKSVSLEESYAVTEIENQEPKKKNKKTNKESKDNNKQNEPITKKGKGIGKKSKTQAQTNVTDETKSLAAKCLQDDLEAGTSQMFYDHESQLTSEPSTSFCKEETALLPQSLSTCEANDYLDIEKVPIIFGDDVVIDHFETIDNLNVSSDAMISSNEIKSNNKIKILSDISVTDPKQLAKILYDNKMKRKQQKHRNYYRNDEDILSDLIKRVVRATRKLNPLTNTKAMLRLNPFSAVLRRKAVLDQDRRNNAKALALAEKRGIKLPESDSAVKAEKLRLKRRKAIKAALAKKPKKPVAKKTAPPPPKKKAAKDSKVAKLAAK</sequence>
<accession>A0A8S1A206</accession>
<name>A0A8S1A206_ARCPL</name>
<dbReference type="PANTHER" id="PTHR19303">
    <property type="entry name" value="TRANSPOSON"/>
    <property type="match status" value="1"/>
</dbReference>
<dbReference type="GO" id="GO:0005634">
    <property type="term" value="C:nucleus"/>
    <property type="evidence" value="ECO:0007669"/>
    <property type="project" value="TreeGrafter"/>
</dbReference>
<dbReference type="Pfam" id="PF03184">
    <property type="entry name" value="DDE_1"/>
    <property type="match status" value="1"/>
</dbReference>
<feature type="compositionally biased region" description="Basic residues" evidence="1">
    <location>
        <begin position="424"/>
        <end position="434"/>
    </location>
</feature>
<dbReference type="AlphaFoldDB" id="A0A8S1A206"/>
<keyword evidence="5" id="KW-1185">Reference proteome</keyword>
<comment type="caution">
    <text evidence="4">The sequence shown here is derived from an EMBL/GenBank/DDBJ whole genome shotgun (WGS) entry which is preliminary data.</text>
</comment>
<evidence type="ECO:0000256" key="1">
    <source>
        <dbReference type="SAM" id="MobiDB-lite"/>
    </source>
</evidence>
<dbReference type="InterPro" id="IPR036397">
    <property type="entry name" value="RNaseH_sf"/>
</dbReference>
<reference evidence="4 5" key="1">
    <citation type="submission" date="2020-04" db="EMBL/GenBank/DDBJ databases">
        <authorList>
            <person name="Wallbank WR R."/>
            <person name="Pardo Diaz C."/>
            <person name="Kozak K."/>
            <person name="Martin S."/>
            <person name="Jiggins C."/>
            <person name="Moest M."/>
            <person name="Warren A I."/>
            <person name="Byers J.R.P. K."/>
            <person name="Montejo-Kovacevich G."/>
            <person name="Yen C E."/>
        </authorList>
    </citation>
    <scope>NUCLEOTIDE SEQUENCE [LARGE SCALE GENOMIC DNA]</scope>
</reference>
<feature type="compositionally biased region" description="Basic and acidic residues" evidence="1">
    <location>
        <begin position="408"/>
        <end position="417"/>
    </location>
</feature>
<dbReference type="InterPro" id="IPR050863">
    <property type="entry name" value="CenT-Element_Derived"/>
</dbReference>
<dbReference type="GO" id="GO:0003677">
    <property type="term" value="F:DNA binding"/>
    <property type="evidence" value="ECO:0007669"/>
    <property type="project" value="TreeGrafter"/>
</dbReference>
<evidence type="ECO:0000313" key="4">
    <source>
        <dbReference type="EMBL" id="CAB3240937.1"/>
    </source>
</evidence>
<dbReference type="EMBL" id="CADEBC010000507">
    <property type="protein sequence ID" value="CAB3240937.1"/>
    <property type="molecule type" value="Genomic_DNA"/>
</dbReference>
<evidence type="ECO:0008006" key="6">
    <source>
        <dbReference type="Google" id="ProtNLM"/>
    </source>
</evidence>
<feature type="domain" description="DDE-1" evidence="2">
    <location>
        <begin position="151"/>
        <end position="291"/>
    </location>
</feature>
<feature type="region of interest" description="Disordered" evidence="1">
    <location>
        <begin position="374"/>
        <end position="445"/>
    </location>
</feature>
<dbReference type="OrthoDB" id="10065929at2759"/>
<dbReference type="Gene3D" id="3.30.420.10">
    <property type="entry name" value="Ribonuclease H-like superfamily/Ribonuclease H"/>
    <property type="match status" value="1"/>
</dbReference>
<dbReference type="Pfam" id="PF14374">
    <property type="entry name" value="Ribos_L4_asso_C"/>
    <property type="match status" value="1"/>
</dbReference>
<evidence type="ECO:0000259" key="3">
    <source>
        <dbReference type="Pfam" id="PF14374"/>
    </source>
</evidence>
<protein>
    <recommendedName>
        <fullName evidence="6">DDE-1 domain-containing protein</fullName>
    </recommendedName>
</protein>
<dbReference type="Proteomes" id="UP000494106">
    <property type="component" value="Unassembled WGS sequence"/>
</dbReference>
<feature type="domain" description="Large ribosomal subunit protein uL4 C-terminal" evidence="3">
    <location>
        <begin position="592"/>
        <end position="631"/>
    </location>
</feature>
<evidence type="ECO:0000259" key="2">
    <source>
        <dbReference type="Pfam" id="PF03184"/>
    </source>
</evidence>
<proteinExistence type="predicted"/>
<feature type="region of interest" description="Disordered" evidence="1">
    <location>
        <begin position="666"/>
        <end position="702"/>
    </location>
</feature>
<organism evidence="4 5">
    <name type="scientific">Arctia plantaginis</name>
    <name type="common">Wood tiger moth</name>
    <name type="synonym">Phalaena plantaginis</name>
    <dbReference type="NCBI Taxonomy" id="874455"/>
    <lineage>
        <taxon>Eukaryota</taxon>
        <taxon>Metazoa</taxon>
        <taxon>Ecdysozoa</taxon>
        <taxon>Arthropoda</taxon>
        <taxon>Hexapoda</taxon>
        <taxon>Insecta</taxon>
        <taxon>Pterygota</taxon>
        <taxon>Neoptera</taxon>
        <taxon>Endopterygota</taxon>
        <taxon>Lepidoptera</taxon>
        <taxon>Glossata</taxon>
        <taxon>Ditrysia</taxon>
        <taxon>Noctuoidea</taxon>
        <taxon>Erebidae</taxon>
        <taxon>Arctiinae</taxon>
        <taxon>Arctia</taxon>
    </lineage>
</organism>
<gene>
    <name evidence="4" type="ORF">APLA_LOCUS8411</name>
</gene>
<dbReference type="InterPro" id="IPR025755">
    <property type="entry name" value="Ribos_uL4_C_dom"/>
</dbReference>
<dbReference type="InterPro" id="IPR004875">
    <property type="entry name" value="DDE_SF_endonuclease_dom"/>
</dbReference>